<dbReference type="NCBIfam" id="TIGR02644">
    <property type="entry name" value="Y_phosphoryl"/>
    <property type="match status" value="1"/>
</dbReference>
<dbReference type="EMBL" id="CP012328">
    <property type="protein sequence ID" value="AKU79505.1"/>
    <property type="molecule type" value="Genomic_DNA"/>
</dbReference>
<protein>
    <submittedName>
        <fullName evidence="8">Thymidine phosphorylase</fullName>
    </submittedName>
</protein>
<evidence type="ECO:0000256" key="6">
    <source>
        <dbReference type="ARBA" id="ARBA00056338"/>
    </source>
</evidence>
<dbReference type="PANTHER" id="PTHR10515:SF0">
    <property type="entry name" value="THYMIDINE PHOSPHORYLASE"/>
    <property type="match status" value="1"/>
</dbReference>
<dbReference type="AlphaFoldDB" id="A0A0K1P5E5"/>
<dbReference type="PROSITE" id="PS00647">
    <property type="entry name" value="THYMID_PHOSPHORYLASE"/>
    <property type="match status" value="1"/>
</dbReference>
<evidence type="ECO:0000259" key="7">
    <source>
        <dbReference type="SMART" id="SM00941"/>
    </source>
</evidence>
<dbReference type="Gene3D" id="1.20.970.10">
    <property type="entry name" value="Transferase, Pyrimidine Nucleoside Phosphorylase, Chain C"/>
    <property type="match status" value="1"/>
</dbReference>
<dbReference type="GO" id="GO:0005829">
    <property type="term" value="C:cytosol"/>
    <property type="evidence" value="ECO:0007669"/>
    <property type="project" value="TreeGrafter"/>
</dbReference>
<keyword evidence="4" id="KW-0808">Transferase</keyword>
<dbReference type="GO" id="GO:0006206">
    <property type="term" value="P:pyrimidine nucleobase metabolic process"/>
    <property type="evidence" value="ECO:0007669"/>
    <property type="project" value="InterPro"/>
</dbReference>
<proteinExistence type="inferred from homology"/>
<dbReference type="Pfam" id="PF02885">
    <property type="entry name" value="Glycos_trans_3N"/>
    <property type="match status" value="1"/>
</dbReference>
<dbReference type="SUPFAM" id="SSF52418">
    <property type="entry name" value="Nucleoside phosphorylase/phosphoribosyltransferase catalytic domain"/>
    <property type="match status" value="1"/>
</dbReference>
<accession>A0A0K1P5E5</accession>
<dbReference type="InterPro" id="IPR018090">
    <property type="entry name" value="Pyrmidine_PPas_bac/euk"/>
</dbReference>
<sequence>MNFLSIIEKKKHNIELSENEVLFLVNGFLTNKIKDYQMSSFLMAVYFKGMTTNELYYLTKAMINSGSTYTLEGVEGPLADKHSTGGVGDKTSLIYGPLVAKYGVKVAKISGRGLGKTGGTIDKLESCTGWNSQLSENQFIESVNKVGISIIGQSKNIVPADKILYSLRDVTGTVDSIPLIASSIMSKKLAIRTSSIILDVKVGKGAFMQTIDEAMELANAMVEIGALFKRDVSVILTNMNYPLGSCIGNALEVKEAWNTLNGKGTSDLIELTTLAAAITLLDNKIFENLDIAIKALKNTLKDGSASKFLKDFIENQSGDFNKILNYEKNFTTKYEHKVYAQNSGYLEFNSDNFGFLSMNLGAGREHKDDVIDFSAGIVLNKSHSEYVKNGDLLFTMFTNKDDEQSFREYATKCYYIKDKPNNEKLILKVISKNYNL</sequence>
<dbReference type="Proteomes" id="UP000067243">
    <property type="component" value="Chromosome"/>
</dbReference>
<dbReference type="PATRIC" id="fig|216946.3.peg.259"/>
<evidence type="ECO:0000256" key="4">
    <source>
        <dbReference type="ARBA" id="ARBA00022679"/>
    </source>
</evidence>
<gene>
    <name evidence="8" type="primary">deoA</name>
    <name evidence="8" type="ORF">STURON_00259</name>
</gene>
<comment type="function">
    <text evidence="6">The enzymes which catalyze the reversible phosphorolysis of pyrimidine nucleosides are involved in the degradation of these compounds and in their utilization as carbon and energy sources, or in the rescue of pyrimidine bases for nucleotide synthesis.</text>
</comment>
<keyword evidence="9" id="KW-1185">Reference proteome</keyword>
<organism evidence="8 9">
    <name type="scientific">Spiroplasma turonicum</name>
    <dbReference type="NCBI Taxonomy" id="216946"/>
    <lineage>
        <taxon>Bacteria</taxon>
        <taxon>Bacillati</taxon>
        <taxon>Mycoplasmatota</taxon>
        <taxon>Mollicutes</taxon>
        <taxon>Entomoplasmatales</taxon>
        <taxon>Spiroplasmataceae</taxon>
        <taxon>Spiroplasma</taxon>
    </lineage>
</organism>
<evidence type="ECO:0000313" key="8">
    <source>
        <dbReference type="EMBL" id="AKU79505.1"/>
    </source>
</evidence>
<dbReference type="InterPro" id="IPR017872">
    <property type="entry name" value="Pyrmidine_PPase_CS"/>
</dbReference>
<comment type="subunit">
    <text evidence="2">Homodimer.</text>
</comment>
<dbReference type="NCBIfam" id="NF004490">
    <property type="entry name" value="PRK05820.1"/>
    <property type="match status" value="1"/>
</dbReference>
<feature type="domain" description="Pyrimidine nucleoside phosphorylase C-terminal" evidence="7">
    <location>
        <begin position="345"/>
        <end position="417"/>
    </location>
</feature>
<dbReference type="InterPro" id="IPR013102">
    <property type="entry name" value="PYNP_C"/>
</dbReference>
<evidence type="ECO:0000256" key="5">
    <source>
        <dbReference type="ARBA" id="ARBA00048550"/>
    </source>
</evidence>
<dbReference type="InterPro" id="IPR035902">
    <property type="entry name" value="Nuc_phospho_transferase"/>
</dbReference>
<comment type="catalytic activity">
    <reaction evidence="5">
        <text>thymidine + phosphate = 2-deoxy-alpha-D-ribose 1-phosphate + thymine</text>
        <dbReference type="Rhea" id="RHEA:16037"/>
        <dbReference type="ChEBI" id="CHEBI:17748"/>
        <dbReference type="ChEBI" id="CHEBI:17821"/>
        <dbReference type="ChEBI" id="CHEBI:43474"/>
        <dbReference type="ChEBI" id="CHEBI:57259"/>
        <dbReference type="EC" id="2.4.2.4"/>
    </reaction>
</comment>
<dbReference type="InterPro" id="IPR000053">
    <property type="entry name" value="Thymidine/pyrmidine_PPase"/>
</dbReference>
<comment type="similarity">
    <text evidence="1">Belongs to the thymidine/pyrimidine-nucleoside phosphorylase family.</text>
</comment>
<dbReference type="PANTHER" id="PTHR10515">
    <property type="entry name" value="THYMIDINE PHOSPHORYLASE"/>
    <property type="match status" value="1"/>
</dbReference>
<dbReference type="InterPro" id="IPR017459">
    <property type="entry name" value="Glycosyl_Trfase_fam3_N_dom"/>
</dbReference>
<evidence type="ECO:0000256" key="1">
    <source>
        <dbReference type="ARBA" id="ARBA00006915"/>
    </source>
</evidence>
<dbReference type="Pfam" id="PF07831">
    <property type="entry name" value="PYNP_C"/>
    <property type="match status" value="1"/>
</dbReference>
<name>A0A0K1P5E5_9MOLU</name>
<dbReference type="GO" id="GO:0004645">
    <property type="term" value="F:1,4-alpha-oligoglucan phosphorylase activity"/>
    <property type="evidence" value="ECO:0007669"/>
    <property type="project" value="InterPro"/>
</dbReference>
<dbReference type="GO" id="GO:0009032">
    <property type="term" value="F:thymidine phosphorylase activity"/>
    <property type="evidence" value="ECO:0007669"/>
    <property type="project" value="UniProtKB-EC"/>
</dbReference>
<keyword evidence="3" id="KW-0328">Glycosyltransferase</keyword>
<dbReference type="OrthoDB" id="9763887at2"/>
<dbReference type="GO" id="GO:0006213">
    <property type="term" value="P:pyrimidine nucleoside metabolic process"/>
    <property type="evidence" value="ECO:0007669"/>
    <property type="project" value="InterPro"/>
</dbReference>
<dbReference type="Gene3D" id="3.40.1030.10">
    <property type="entry name" value="Nucleoside phosphorylase/phosphoribosyltransferase catalytic domain"/>
    <property type="match status" value="1"/>
</dbReference>
<dbReference type="STRING" id="216946.STURO_v1c02590"/>
<dbReference type="FunFam" id="3.40.1030.10:FF:000003">
    <property type="entry name" value="Pyrimidine-nucleoside phosphorylase"/>
    <property type="match status" value="1"/>
</dbReference>
<dbReference type="RefSeq" id="WP_075048105.1">
    <property type="nucleotide sequence ID" value="NZ_CP012328.1"/>
</dbReference>
<evidence type="ECO:0000256" key="3">
    <source>
        <dbReference type="ARBA" id="ARBA00022676"/>
    </source>
</evidence>
<dbReference type="SMART" id="SM00941">
    <property type="entry name" value="PYNP_C"/>
    <property type="match status" value="1"/>
</dbReference>
<reference evidence="8 9" key="1">
    <citation type="journal article" date="2015" name="Genome Announc.">
        <title>Complete Genome Sequence of Spiroplasma turonicum Strain Tab4cT, a Parasite of a Horse Fly, Haematopota sp. (Diptera: Tabanidae).</title>
        <authorList>
            <person name="Davis R.E."/>
            <person name="Shao J."/>
            <person name="Zhao Y."/>
            <person name="Gasparich G.E."/>
            <person name="Gaynor B.J."/>
            <person name="Donofrio N."/>
        </authorList>
    </citation>
    <scope>NUCLEOTIDE SEQUENCE [LARGE SCALE GENOMIC DNA]</scope>
    <source>
        <strain evidence="8 9">Tab4c</strain>
    </source>
</reference>
<dbReference type="InterPro" id="IPR000312">
    <property type="entry name" value="Glycosyl_Trfase_fam3"/>
</dbReference>
<evidence type="ECO:0000313" key="9">
    <source>
        <dbReference type="Proteomes" id="UP000067243"/>
    </source>
</evidence>
<dbReference type="Gene3D" id="3.90.1170.30">
    <property type="entry name" value="Pyrimidine nucleoside phosphorylase-like, C-terminal domain"/>
    <property type="match status" value="1"/>
</dbReference>
<evidence type="ECO:0000256" key="2">
    <source>
        <dbReference type="ARBA" id="ARBA00011738"/>
    </source>
</evidence>
<dbReference type="PIRSF" id="PIRSF000478">
    <property type="entry name" value="TP_PyNP"/>
    <property type="match status" value="1"/>
</dbReference>
<dbReference type="SUPFAM" id="SSF47648">
    <property type="entry name" value="Nucleoside phosphorylase/phosphoribosyltransferase N-terminal domain"/>
    <property type="match status" value="1"/>
</dbReference>
<dbReference type="KEGG" id="stur:STURON_00259"/>
<dbReference type="InterPro" id="IPR036566">
    <property type="entry name" value="PYNP-like_C_sf"/>
</dbReference>
<dbReference type="Pfam" id="PF00591">
    <property type="entry name" value="Glycos_transf_3"/>
    <property type="match status" value="1"/>
</dbReference>
<dbReference type="SUPFAM" id="SSF54680">
    <property type="entry name" value="Pyrimidine nucleoside phosphorylase C-terminal domain"/>
    <property type="match status" value="1"/>
</dbReference>
<dbReference type="InterPro" id="IPR036320">
    <property type="entry name" value="Glycosyl_Trfase_fam3_N_dom_sf"/>
</dbReference>